<organism evidence="2 3">
    <name type="scientific">Kibdelosporangium phytohabitans</name>
    <dbReference type="NCBI Taxonomy" id="860235"/>
    <lineage>
        <taxon>Bacteria</taxon>
        <taxon>Bacillati</taxon>
        <taxon>Actinomycetota</taxon>
        <taxon>Actinomycetes</taxon>
        <taxon>Pseudonocardiales</taxon>
        <taxon>Pseudonocardiaceae</taxon>
        <taxon>Kibdelosporangium</taxon>
    </lineage>
</organism>
<reference evidence="2 3" key="1">
    <citation type="submission" date="2015-07" db="EMBL/GenBank/DDBJ databases">
        <title>Genome sequencing of Kibdelosporangium phytohabitans.</title>
        <authorList>
            <person name="Qin S."/>
            <person name="Xing K."/>
        </authorList>
    </citation>
    <scope>NUCLEOTIDE SEQUENCE [LARGE SCALE GENOMIC DNA]</scope>
    <source>
        <strain evidence="2 3">KLBMP1111</strain>
    </source>
</reference>
<proteinExistence type="predicted"/>
<evidence type="ECO:0000313" key="3">
    <source>
        <dbReference type="Proteomes" id="UP000063699"/>
    </source>
</evidence>
<dbReference type="EMBL" id="CP012752">
    <property type="protein sequence ID" value="ALG09722.1"/>
    <property type="molecule type" value="Genomic_DNA"/>
</dbReference>
<accession>A0A0N9I4H6</accession>
<evidence type="ECO:0000313" key="2">
    <source>
        <dbReference type="EMBL" id="ALG09722.1"/>
    </source>
</evidence>
<feature type="region of interest" description="Disordered" evidence="1">
    <location>
        <begin position="50"/>
        <end position="73"/>
    </location>
</feature>
<dbReference type="KEGG" id="kphy:AOZ06_24985"/>
<gene>
    <name evidence="2" type="ORF">AOZ06_24985</name>
</gene>
<dbReference type="Proteomes" id="UP000063699">
    <property type="component" value="Chromosome"/>
</dbReference>
<evidence type="ECO:0000256" key="1">
    <source>
        <dbReference type="SAM" id="MobiDB-lite"/>
    </source>
</evidence>
<sequence>MSCNPSLSKSTVRIVLGKAMPSYWRMNTKPRSTNRLPVLLVKSKPVSTGSFAPFPPRSTATPMAGQYGAPGVR</sequence>
<protein>
    <submittedName>
        <fullName evidence="2">Uncharacterized protein</fullName>
    </submittedName>
</protein>
<keyword evidence="3" id="KW-1185">Reference proteome</keyword>
<dbReference type="AlphaFoldDB" id="A0A0N9I4H6"/>
<name>A0A0N9I4H6_9PSEU</name>